<sequence>MTGRPADQASDPDDPFGTGRIRAAVLGAWRSSRTRFREDANSEEDLRYGGYRDRVAVELAQNAADAALEAGVPGELLVTIAEGGAGPELRVANTGRPLDARGVEALSSLRASTKAISPEATSGRFGVGFAAVLAVTEEPRIVSRDGGVRFSAAATRSEITAIPDLADLVAARDGAVPVLRLPWPAPPGEPGPPAGFTTEVRLPLAPGVDGEALLAVFRDQAEDLLLALPGLRRVRVGADDWSCEETPLAPPAPGPHPGDAAAPHPPPALSRIVVRTPDGARRWLVASASGELRVEPTALGVESRRTDWSVRWAVPTTTQGTPDPLSEDVLHAPTGTDEATSLPARLLADVPLEPSRRRVLPGPVTDAVLAEAARAYPALLLAAEGSDRTELVPRPGFPRSDVDSALREGVLTALRAEQWLPSADGRRVAPTGARVFPDLDAELGVALAPLLPGLVAPSVSHRRAASALAALGVERVSPADVVEELAGIARPPSWWRSLYTALSARLAEDPDRREALGGLPVPLVDGRTATGPRDVLLPAPGLVDAEELAEAEITGLRLAHPEVDHPLLRELGAREAGPAELLDSEPLRAAVDRSLDDADAGIDVASRADLVLRLVAESGGSGTRPWLAALALPTEDGDWARADEVVLPGSPLRAVLAEDSPLATLDAAFADRWPAPVLVEIGVLETFAVLHDEHPTGPDHDLADEEEWWDAAGAEDDGPRELIAVRDLDLVDDHEWPSALRLLRARPDTWRAVTATGYTSWWLARHALLAGRPPREWRLDSATALAGLHDPVPDLGLAGEHGGVTLDPVAVTELLVAAGVRAGLRVEDAEDAEDLLGRLGDRGRDVSEGVALRAHAELAVAVRSGRVSPEDVDPPDHVRSLTGGCVPADEAVVLDGPWFLAVADAARLVAAGGDGRPENGSSWPGGAGAGTGVATGWASGEDLARLLDLPLASELWGAEPVGAGRPAELARLAGGAAVADLLALPGEGEGAPVVLVHDGLEVVCEGRRHQVPWWVDGTGRAHATDTPRALAAALAWNTGQWSHRHLLAALLVAPTTATLLG</sequence>
<evidence type="ECO:0000313" key="2">
    <source>
        <dbReference type="EMBL" id="MCP2332538.1"/>
    </source>
</evidence>
<gene>
    <name evidence="2" type="ORF">G443_002808</name>
</gene>
<reference evidence="2 3" key="1">
    <citation type="submission" date="2013-07" db="EMBL/GenBank/DDBJ databases">
        <authorList>
            <consortium name="DOE Joint Genome Institute"/>
            <person name="Reeve W."/>
            <person name="Huntemann M."/>
            <person name="Han J."/>
            <person name="Chen A."/>
            <person name="Kyrpides N."/>
            <person name="Mavromatis K."/>
            <person name="Markowitz V."/>
            <person name="Palaniappan K."/>
            <person name="Ivanova N."/>
            <person name="Schaumberg A."/>
            <person name="Pati A."/>
            <person name="Liolios K."/>
            <person name="Nordberg H.P."/>
            <person name="Cantor M.N."/>
            <person name="Hua S.X."/>
            <person name="Woyke T."/>
        </authorList>
    </citation>
    <scope>NUCLEOTIDE SEQUENCE [LARGE SCALE GENOMIC DNA]</scope>
    <source>
        <strain evidence="2 3">DSM 43889</strain>
    </source>
</reference>
<dbReference type="EMBL" id="AUBJ02000001">
    <property type="protein sequence ID" value="MCP2332538.1"/>
    <property type="molecule type" value="Genomic_DNA"/>
</dbReference>
<keyword evidence="3" id="KW-1185">Reference proteome</keyword>
<evidence type="ECO:0000256" key="1">
    <source>
        <dbReference type="SAM" id="MobiDB-lite"/>
    </source>
</evidence>
<feature type="region of interest" description="Disordered" evidence="1">
    <location>
        <begin position="245"/>
        <end position="267"/>
    </location>
</feature>
<dbReference type="RefSeq" id="WP_051313369.1">
    <property type="nucleotide sequence ID" value="NZ_AUBJ02000001.1"/>
</dbReference>
<proteinExistence type="predicted"/>
<dbReference type="Proteomes" id="UP000791080">
    <property type="component" value="Unassembled WGS sequence"/>
</dbReference>
<accession>A0ABT1JJ75</accession>
<evidence type="ECO:0000313" key="3">
    <source>
        <dbReference type="Proteomes" id="UP000791080"/>
    </source>
</evidence>
<organism evidence="2 3">
    <name type="scientific">Actinoalloteichus caeruleus DSM 43889</name>
    <dbReference type="NCBI Taxonomy" id="1120930"/>
    <lineage>
        <taxon>Bacteria</taxon>
        <taxon>Bacillati</taxon>
        <taxon>Actinomycetota</taxon>
        <taxon>Actinomycetes</taxon>
        <taxon>Pseudonocardiales</taxon>
        <taxon>Pseudonocardiaceae</taxon>
        <taxon>Actinoalloteichus</taxon>
        <taxon>Actinoalloteichus cyanogriseus</taxon>
    </lineage>
</organism>
<comment type="caution">
    <text evidence="2">The sequence shown here is derived from an EMBL/GenBank/DDBJ whole genome shotgun (WGS) entry which is preliminary data.</text>
</comment>
<evidence type="ECO:0008006" key="4">
    <source>
        <dbReference type="Google" id="ProtNLM"/>
    </source>
</evidence>
<dbReference type="InterPro" id="IPR036890">
    <property type="entry name" value="HATPase_C_sf"/>
</dbReference>
<name>A0ABT1JJ75_ACTCY</name>
<reference evidence="2 3" key="2">
    <citation type="submission" date="2022-06" db="EMBL/GenBank/DDBJ databases">
        <title>Genomic Encyclopedia of Type Strains, Phase I: the one thousand microbial genomes (KMG-I) project.</title>
        <authorList>
            <person name="Kyrpides N."/>
        </authorList>
    </citation>
    <scope>NUCLEOTIDE SEQUENCE [LARGE SCALE GENOMIC DNA]</scope>
    <source>
        <strain evidence="2 3">DSM 43889</strain>
    </source>
</reference>
<protein>
    <recommendedName>
        <fullName evidence="4">Molecular chaperone Hsp90</fullName>
    </recommendedName>
</protein>
<dbReference type="NCBIfam" id="NF047352">
    <property type="entry name" value="P_loop_sacsin"/>
    <property type="match status" value="1"/>
</dbReference>
<dbReference type="SUPFAM" id="SSF55874">
    <property type="entry name" value="ATPase domain of HSP90 chaperone/DNA topoisomerase II/histidine kinase"/>
    <property type="match status" value="1"/>
</dbReference>